<gene>
    <name evidence="10" type="primary">gyrA</name>
    <name evidence="10" type="ORF">GCM10011354_14230</name>
</gene>
<dbReference type="FunFam" id="3.90.199.10:FF:000001">
    <property type="entry name" value="DNA gyrase subunit A"/>
    <property type="match status" value="1"/>
</dbReference>
<evidence type="ECO:0000256" key="5">
    <source>
        <dbReference type="ARBA" id="ARBA00023125"/>
    </source>
</evidence>
<dbReference type="InterPro" id="IPR035516">
    <property type="entry name" value="Gyrase/topoIV_suA_C"/>
</dbReference>
<dbReference type="SUPFAM" id="SSF56719">
    <property type="entry name" value="Type II DNA topoisomerase"/>
    <property type="match status" value="1"/>
</dbReference>
<evidence type="ECO:0000313" key="11">
    <source>
        <dbReference type="Proteomes" id="UP000650511"/>
    </source>
</evidence>
<evidence type="ECO:0000259" key="9">
    <source>
        <dbReference type="PROSITE" id="PS52040"/>
    </source>
</evidence>
<feature type="active site" description="O-(5'-phospho-DNA)-tyrosine intermediate" evidence="7">
    <location>
        <position position="126"/>
    </location>
</feature>
<dbReference type="OrthoDB" id="9806486at2"/>
<dbReference type="Gene3D" id="1.10.268.10">
    <property type="entry name" value="Topoisomerase, domain 3"/>
    <property type="match status" value="1"/>
</dbReference>
<evidence type="ECO:0000256" key="2">
    <source>
        <dbReference type="ARBA" id="ARBA00008263"/>
    </source>
</evidence>
<dbReference type="GO" id="GO:0005524">
    <property type="term" value="F:ATP binding"/>
    <property type="evidence" value="ECO:0007669"/>
    <property type="project" value="InterPro"/>
</dbReference>
<reference evidence="10" key="1">
    <citation type="journal article" date="2014" name="Int. J. Syst. Evol. Microbiol.">
        <title>Complete genome sequence of Corynebacterium casei LMG S-19264T (=DSM 44701T), isolated from a smear-ripened cheese.</title>
        <authorList>
            <consortium name="US DOE Joint Genome Institute (JGI-PGF)"/>
            <person name="Walter F."/>
            <person name="Albersmeier A."/>
            <person name="Kalinowski J."/>
            <person name="Ruckert C."/>
        </authorList>
    </citation>
    <scope>NUCLEOTIDE SEQUENCE</scope>
    <source>
        <strain evidence="10">CGMCC 1.14988</strain>
    </source>
</reference>
<evidence type="ECO:0000256" key="1">
    <source>
        <dbReference type="ARBA" id="ARBA00000185"/>
    </source>
</evidence>
<dbReference type="AlphaFoldDB" id="A0A8J3ACW6"/>
<dbReference type="PANTHER" id="PTHR43493">
    <property type="entry name" value="DNA GYRASE/TOPOISOMERASE SUBUNIT A"/>
    <property type="match status" value="1"/>
</dbReference>
<feature type="domain" description="Topo IIA-type catalytic" evidence="9">
    <location>
        <begin position="38"/>
        <end position="505"/>
    </location>
</feature>
<dbReference type="GO" id="GO:0034335">
    <property type="term" value="F:DNA negative supercoiling activity"/>
    <property type="evidence" value="ECO:0007669"/>
    <property type="project" value="UniProtKB-ARBA"/>
</dbReference>
<evidence type="ECO:0000256" key="6">
    <source>
        <dbReference type="ARBA" id="ARBA00023235"/>
    </source>
</evidence>
<dbReference type="EC" id="5.6.2.2" evidence="3"/>
<dbReference type="Pfam" id="PF03989">
    <property type="entry name" value="DNA_gyraseA_C"/>
    <property type="match status" value="3"/>
</dbReference>
<evidence type="ECO:0000256" key="7">
    <source>
        <dbReference type="PROSITE-ProRule" id="PRU01384"/>
    </source>
</evidence>
<evidence type="ECO:0000256" key="3">
    <source>
        <dbReference type="ARBA" id="ARBA00012895"/>
    </source>
</evidence>
<sequence length="799" mass="85612">MADVPTLSAGQVLDVSLESRMEQAFLDYSMSVIVGRALPDVRDGLKPVQRRILYSMYESGLHPDRPYRKCASAVGEVMKTYHPHGDSSIYDALVRMAQEFATREPLVDGHGNFGSIDGDPPAAMRYTEARLSPLAMELLAGIDEETVDFVDNYDGYDTEPVVLPARFPNLLVNGASGIAVGMATNIPPHNLGEVIDACLTLLEDPDADLDRLMRHVPAPDFPTGARIVEGDGIRDAYAAGRGAVAVEAVASTETRTGNLPRIVITEIPYQVNKSALLQRIADLVSNRKIDAIRDLRDESSRDGMRIVIELKRGEDPGKVLERLYRSTDLRTNFNVNLVALVDGAPRTLGLVDCLRHYLAHQRDVLTRRTEHRLRKARDRAHVVEGLLLALDHLDEVIALIRGSESAAHARTGLIERFAMSEIQAQAVLDMQLRRLAALERAALEDEYQQLQGRIARLEEILGDASVLDGLLGDELREIKRLHATPRRSRIVGAGISAEDVLAGGSQAGFEAQEVTVLVTRGGYLKPLARRRATPAHKHPHDPLVAVLRCTTDDTLLLVDEAGTGHRVGVGDVPVVKANQRGTHVGGLLGGGPDAKLAGAVVLGEDEAVTLVTVSAAGQVKRTAMSEFADARQRSLQAAGVKDDDHLAAVATCRDDDDLLLAHTGGYVTRFPAGEVRTMGRTASGVAGMSVPKGARIVSLSVTPADATDVEVLTVAADATAKRTPLAEYPAKGRGGKGLMTGASELLWCGVASDLHLHGDDPVVVRAVDLTPAKRAGRGEPLGVEVAGPAVPEAMTPGTE</sequence>
<keyword evidence="6 7" id="KW-0413">Isomerase</keyword>
<evidence type="ECO:0000313" key="10">
    <source>
        <dbReference type="EMBL" id="GGI05464.1"/>
    </source>
</evidence>
<dbReference type="PANTHER" id="PTHR43493:SF5">
    <property type="entry name" value="DNA GYRASE SUBUNIT A, CHLOROPLASTIC_MITOCHONDRIAL"/>
    <property type="match status" value="1"/>
</dbReference>
<dbReference type="InterPro" id="IPR013757">
    <property type="entry name" value="Topo_IIA_A_a_sf"/>
</dbReference>
<organism evidence="10 11">
    <name type="scientific">Egicoccus halophilus</name>
    <dbReference type="NCBI Taxonomy" id="1670830"/>
    <lineage>
        <taxon>Bacteria</taxon>
        <taxon>Bacillati</taxon>
        <taxon>Actinomycetota</taxon>
        <taxon>Nitriliruptoria</taxon>
        <taxon>Egicoccales</taxon>
        <taxon>Egicoccaceae</taxon>
        <taxon>Egicoccus</taxon>
    </lineage>
</organism>
<dbReference type="GO" id="GO:0005737">
    <property type="term" value="C:cytoplasm"/>
    <property type="evidence" value="ECO:0007669"/>
    <property type="project" value="TreeGrafter"/>
</dbReference>
<comment type="similarity">
    <text evidence="2">Belongs to the type II topoisomerase GyrA/ParC subunit family.</text>
</comment>
<dbReference type="RefSeq" id="WP_130649339.1">
    <property type="nucleotide sequence ID" value="NZ_BMHA01000004.1"/>
</dbReference>
<comment type="caution">
    <text evidence="10">The sequence shown here is derived from an EMBL/GenBank/DDBJ whole genome shotgun (WGS) entry which is preliminary data.</text>
</comment>
<dbReference type="Gene3D" id="2.120.10.90">
    <property type="entry name" value="DNA gyrase/topoisomerase IV, subunit A, C-terminal"/>
    <property type="match status" value="1"/>
</dbReference>
<keyword evidence="8" id="KW-0175">Coiled coil</keyword>
<dbReference type="EMBL" id="BMHA01000004">
    <property type="protein sequence ID" value="GGI05464.1"/>
    <property type="molecule type" value="Genomic_DNA"/>
</dbReference>
<dbReference type="InterPro" id="IPR013758">
    <property type="entry name" value="Topo_IIA_A/C_ab"/>
</dbReference>
<dbReference type="Gene3D" id="3.30.1360.40">
    <property type="match status" value="1"/>
</dbReference>
<dbReference type="PROSITE" id="PS52040">
    <property type="entry name" value="TOPO_IIA"/>
    <property type="match status" value="1"/>
</dbReference>
<dbReference type="InterPro" id="IPR006691">
    <property type="entry name" value="GyrA/parC_rep"/>
</dbReference>
<dbReference type="Pfam" id="PF00521">
    <property type="entry name" value="DNA_topoisoIV"/>
    <property type="match status" value="1"/>
</dbReference>
<comment type="catalytic activity">
    <reaction evidence="1 7">
        <text>ATP-dependent breakage, passage and rejoining of double-stranded DNA.</text>
        <dbReference type="EC" id="5.6.2.2"/>
    </reaction>
</comment>
<protein>
    <recommendedName>
        <fullName evidence="3">DNA topoisomerase (ATP-hydrolyzing)</fullName>
        <ecNumber evidence="3">5.6.2.2</ecNumber>
    </recommendedName>
</protein>
<proteinExistence type="inferred from homology"/>
<dbReference type="InterPro" id="IPR013760">
    <property type="entry name" value="Topo_IIA-like_dom_sf"/>
</dbReference>
<evidence type="ECO:0000256" key="8">
    <source>
        <dbReference type="SAM" id="Coils"/>
    </source>
</evidence>
<keyword evidence="4 7" id="KW-0799">Topoisomerase</keyword>
<dbReference type="NCBIfam" id="NF004044">
    <property type="entry name" value="PRK05561.1"/>
    <property type="match status" value="1"/>
</dbReference>
<dbReference type="CDD" id="cd00187">
    <property type="entry name" value="TOP4c"/>
    <property type="match status" value="1"/>
</dbReference>
<keyword evidence="5 7" id="KW-0238">DNA-binding</keyword>
<feature type="coiled-coil region" evidence="8">
    <location>
        <begin position="433"/>
        <end position="460"/>
    </location>
</feature>
<reference evidence="10" key="2">
    <citation type="submission" date="2020-09" db="EMBL/GenBank/DDBJ databases">
        <authorList>
            <person name="Sun Q."/>
            <person name="Zhou Y."/>
        </authorList>
    </citation>
    <scope>NUCLEOTIDE SEQUENCE</scope>
    <source>
        <strain evidence="10">CGMCC 1.14988</strain>
    </source>
</reference>
<dbReference type="Proteomes" id="UP000650511">
    <property type="component" value="Unassembled WGS sequence"/>
</dbReference>
<dbReference type="FunFam" id="1.10.268.10:FF:000001">
    <property type="entry name" value="DNA gyrase subunit A"/>
    <property type="match status" value="1"/>
</dbReference>
<accession>A0A8J3ACW6</accession>
<dbReference type="SUPFAM" id="SSF101904">
    <property type="entry name" value="GyrA/ParC C-terminal domain-like"/>
    <property type="match status" value="1"/>
</dbReference>
<dbReference type="GO" id="GO:0006265">
    <property type="term" value="P:DNA topological change"/>
    <property type="evidence" value="ECO:0007669"/>
    <property type="project" value="UniProtKB-UniRule"/>
</dbReference>
<name>A0A8J3ACW6_9ACTN</name>
<dbReference type="GO" id="GO:0003677">
    <property type="term" value="F:DNA binding"/>
    <property type="evidence" value="ECO:0007669"/>
    <property type="project" value="UniProtKB-UniRule"/>
</dbReference>
<dbReference type="InterPro" id="IPR050220">
    <property type="entry name" value="Type_II_DNA_Topoisomerases"/>
</dbReference>
<dbReference type="GO" id="GO:0009330">
    <property type="term" value="C:DNA topoisomerase type II (double strand cut, ATP-hydrolyzing) complex"/>
    <property type="evidence" value="ECO:0007669"/>
    <property type="project" value="TreeGrafter"/>
</dbReference>
<dbReference type="InterPro" id="IPR002205">
    <property type="entry name" value="Topo_IIA_dom_A"/>
</dbReference>
<dbReference type="SMART" id="SM00434">
    <property type="entry name" value="TOP4c"/>
    <property type="match status" value="1"/>
</dbReference>
<evidence type="ECO:0000256" key="4">
    <source>
        <dbReference type="ARBA" id="ARBA00023029"/>
    </source>
</evidence>
<dbReference type="Gene3D" id="3.90.199.10">
    <property type="entry name" value="Topoisomerase II, domain 5"/>
    <property type="match status" value="1"/>
</dbReference>
<dbReference type="FunFam" id="3.30.1360.40:FF:000002">
    <property type="entry name" value="DNA gyrase subunit A"/>
    <property type="match status" value="1"/>
</dbReference>
<keyword evidence="11" id="KW-1185">Reference proteome</keyword>